<name>A0ABQ8KW95_9APHY</name>
<protein>
    <submittedName>
        <fullName evidence="1">Uncharacterized protein</fullName>
    </submittedName>
</protein>
<evidence type="ECO:0000313" key="2">
    <source>
        <dbReference type="Proteomes" id="UP000814176"/>
    </source>
</evidence>
<sequence>MRHATSFFQIFDEAKQLALARALAGLLDPRPGSVIFGWHLRTPEKGAFKWPATPGSGSDGWTMSCHFAESWRARWEREVFMGIPVKVEAREEVLPTPPDIKLEGAIRLVWSVTRM</sequence>
<reference evidence="1 2" key="1">
    <citation type="journal article" date="2021" name="Environ. Microbiol.">
        <title>Gene family expansions and transcriptome signatures uncover fungal adaptations to wood decay.</title>
        <authorList>
            <person name="Hage H."/>
            <person name="Miyauchi S."/>
            <person name="Viragh M."/>
            <person name="Drula E."/>
            <person name="Min B."/>
            <person name="Chaduli D."/>
            <person name="Navarro D."/>
            <person name="Favel A."/>
            <person name="Norest M."/>
            <person name="Lesage-Meessen L."/>
            <person name="Balint B."/>
            <person name="Merenyi Z."/>
            <person name="de Eugenio L."/>
            <person name="Morin E."/>
            <person name="Martinez A.T."/>
            <person name="Baldrian P."/>
            <person name="Stursova M."/>
            <person name="Martinez M.J."/>
            <person name="Novotny C."/>
            <person name="Magnuson J.K."/>
            <person name="Spatafora J.W."/>
            <person name="Maurice S."/>
            <person name="Pangilinan J."/>
            <person name="Andreopoulos W."/>
            <person name="LaButti K."/>
            <person name="Hundley H."/>
            <person name="Na H."/>
            <person name="Kuo A."/>
            <person name="Barry K."/>
            <person name="Lipzen A."/>
            <person name="Henrissat B."/>
            <person name="Riley R."/>
            <person name="Ahrendt S."/>
            <person name="Nagy L.G."/>
            <person name="Grigoriev I.V."/>
            <person name="Martin F."/>
            <person name="Rosso M.N."/>
        </authorList>
    </citation>
    <scope>NUCLEOTIDE SEQUENCE [LARGE SCALE GENOMIC DNA]</scope>
    <source>
        <strain evidence="1 2">CIRM-BRFM 1785</strain>
    </source>
</reference>
<dbReference type="RefSeq" id="XP_047784353.1">
    <property type="nucleotide sequence ID" value="XM_047926792.1"/>
</dbReference>
<proteinExistence type="predicted"/>
<evidence type="ECO:0000313" key="1">
    <source>
        <dbReference type="EMBL" id="KAH9843543.1"/>
    </source>
</evidence>
<dbReference type="EMBL" id="JADCUA010000001">
    <property type="protein sequence ID" value="KAH9843543.1"/>
    <property type="molecule type" value="Genomic_DNA"/>
</dbReference>
<keyword evidence="2" id="KW-1185">Reference proteome</keyword>
<gene>
    <name evidence="1" type="ORF">C8Q71DRAFT_852078</name>
</gene>
<comment type="caution">
    <text evidence="1">The sequence shown here is derived from an EMBL/GenBank/DDBJ whole genome shotgun (WGS) entry which is preliminary data.</text>
</comment>
<dbReference type="Proteomes" id="UP000814176">
    <property type="component" value="Unassembled WGS sequence"/>
</dbReference>
<dbReference type="GeneID" id="72007524"/>
<organism evidence="1 2">
    <name type="scientific">Rhodofomes roseus</name>
    <dbReference type="NCBI Taxonomy" id="34475"/>
    <lineage>
        <taxon>Eukaryota</taxon>
        <taxon>Fungi</taxon>
        <taxon>Dikarya</taxon>
        <taxon>Basidiomycota</taxon>
        <taxon>Agaricomycotina</taxon>
        <taxon>Agaricomycetes</taxon>
        <taxon>Polyporales</taxon>
        <taxon>Rhodofomes</taxon>
    </lineage>
</organism>
<accession>A0ABQ8KW95</accession>